<proteinExistence type="predicted"/>
<dbReference type="GO" id="GO:0016757">
    <property type="term" value="F:glycosyltransferase activity"/>
    <property type="evidence" value="ECO:0007669"/>
    <property type="project" value="InterPro"/>
</dbReference>
<dbReference type="SUPFAM" id="SSF53756">
    <property type="entry name" value="UDP-Glycosyltransferase/glycogen phosphorylase"/>
    <property type="match status" value="1"/>
</dbReference>
<protein>
    <submittedName>
        <fullName evidence="3">Uncharacterized protein</fullName>
    </submittedName>
</protein>
<evidence type="ECO:0000313" key="3">
    <source>
        <dbReference type="EMBL" id="CBA29079.1"/>
    </source>
</evidence>
<dbReference type="InterPro" id="IPR001296">
    <property type="entry name" value="Glyco_trans_1"/>
</dbReference>
<sequence length="405" mass="43942">MGGEPHRAGRAYGRSIGIGPMGRHTRQTGSCLVACTLAGNRGMKLVLVTDAWLPQVNGVVTTLVELVRELESLGHAVQVIHPGLFRTRPCPGHDGIDIAVRPAKPLAEMLDAANADAIHLATEGPLGWVARSYCRKRGLAFTTAYHTRFPEILKAALKVPLWIGYALFRHFHKPSSGVLVPTSAMLRLLHDKGFRNLQSWTHGVDTHLFNYQDAPQVYAPLGAMARPVSLFVGRASYEKNIEAFLKLDVPGTKVVCGVGPLEKDLRERYPMVRWLGVLPRAELAQVYAAADVFVMPSQHETFGLVMLEAMACGTPVAAYPVEGPTEVVGVPPQGGVTHSDLQQAWYGALSVPRHEARSRALQFSWAYASLMFAGHLVPARAGTRLQRAAVGAVDVINMSSEASKI</sequence>
<dbReference type="PANTHER" id="PTHR45947:SF3">
    <property type="entry name" value="SULFOQUINOVOSYL TRANSFERASE SQD2"/>
    <property type="match status" value="1"/>
</dbReference>
<evidence type="ECO:0000259" key="2">
    <source>
        <dbReference type="Pfam" id="PF13439"/>
    </source>
</evidence>
<feature type="domain" description="Glycosyltransferase subfamily 4-like N-terminal" evidence="2">
    <location>
        <begin position="56"/>
        <end position="207"/>
    </location>
</feature>
<reference evidence="3" key="1">
    <citation type="journal article" date="2010" name="Nature">
        <title>The dynamic genome of Hydra.</title>
        <authorList>
            <person name="Chapman J.A."/>
            <person name="Kirkness E.F."/>
            <person name="Simakov O."/>
            <person name="Hampson S.E."/>
            <person name="Mitros T."/>
            <person name="Weinmaier T."/>
            <person name="Rattei T."/>
            <person name="Balasubramanian P.G."/>
            <person name="Borman J."/>
            <person name="Busam D."/>
            <person name="Disbennett K."/>
            <person name="Pfannkoch C."/>
            <person name="Sumin N."/>
            <person name="Sutton G."/>
            <person name="Viswanathan L."/>
            <person name="Walenz B."/>
            <person name="Goodstein D.M."/>
            <person name="Hellsten U."/>
            <person name="Kawashima T."/>
            <person name="Prochnik S.E."/>
            <person name="Putnam N.H."/>
            <person name="Shu S."/>
            <person name="Blumberg B."/>
            <person name="Dana C.E."/>
            <person name="Gee L."/>
            <person name="Kibler D.F."/>
            <person name="Law L."/>
            <person name="Lindgens D."/>
            <person name="Martinez D.E."/>
            <person name="Peng J."/>
            <person name="Wigge P.A."/>
            <person name="Bertulat B."/>
            <person name="Guder C."/>
            <person name="Nakamura Y."/>
            <person name="Ozbek S."/>
            <person name="Watanabe H."/>
            <person name="Khalturin K."/>
            <person name="Hemmrich G."/>
            <person name="Franke A."/>
            <person name="Augustin R."/>
            <person name="Fraune S."/>
            <person name="Hayakawa E."/>
            <person name="Hayakawa S."/>
            <person name="Hirose M."/>
            <person name="Hwang J."/>
            <person name="Ikeo K."/>
            <person name="Nishimiya-Fujisawa C."/>
            <person name="Ogura A."/>
            <person name="Takahashi T."/>
            <person name="Steinmetz P.R."/>
            <person name="Zhang X."/>
            <person name="Aufschnaiter R."/>
            <person name="Eder M.K."/>
            <person name="Gorny A.K."/>
            <person name="Salvenmoser W."/>
            <person name="Heimberg A.M."/>
            <person name="Wheeler B.M."/>
            <person name="Peterson K.J."/>
            <person name="Boettger A."/>
            <person name="Tischler P."/>
            <person name="Wolf A."/>
            <person name="Gojobori T."/>
            <person name="Remington K.A."/>
            <person name="Strausberg R.L."/>
            <person name="Venter J."/>
            <person name="Technau U."/>
            <person name="Hobmayer B."/>
            <person name="Bosch T.C."/>
            <person name="Holstein T.W."/>
            <person name="Fujisawa T."/>
            <person name="Bode H.R."/>
            <person name="David C.N."/>
            <person name="Rokhsar D.S."/>
            <person name="Steele R.E."/>
        </authorList>
    </citation>
    <scope>NUCLEOTIDE SEQUENCE</scope>
</reference>
<dbReference type="CDD" id="cd03814">
    <property type="entry name" value="GT4-like"/>
    <property type="match status" value="1"/>
</dbReference>
<dbReference type="PANTHER" id="PTHR45947">
    <property type="entry name" value="SULFOQUINOVOSYL TRANSFERASE SQD2"/>
    <property type="match status" value="1"/>
</dbReference>
<dbReference type="EMBL" id="FN543104">
    <property type="protein sequence ID" value="CBA29079.1"/>
    <property type="molecule type" value="Genomic_DNA"/>
</dbReference>
<dbReference type="Gene3D" id="3.40.50.2000">
    <property type="entry name" value="Glycogen Phosphorylase B"/>
    <property type="match status" value="2"/>
</dbReference>
<dbReference type="InterPro" id="IPR050194">
    <property type="entry name" value="Glycosyltransferase_grp1"/>
</dbReference>
<dbReference type="AlphaFoldDB" id="C9YA84"/>
<gene>
    <name evidence="3" type="ORF">Csp_A10350</name>
</gene>
<evidence type="ECO:0000259" key="1">
    <source>
        <dbReference type="Pfam" id="PF00534"/>
    </source>
</evidence>
<dbReference type="Pfam" id="PF13439">
    <property type="entry name" value="Glyco_transf_4"/>
    <property type="match status" value="1"/>
</dbReference>
<name>C9YA84_CURXX</name>
<dbReference type="InterPro" id="IPR028098">
    <property type="entry name" value="Glyco_trans_4-like_N"/>
</dbReference>
<dbReference type="CAZy" id="GT4">
    <property type="family name" value="Glycosyltransferase Family 4"/>
</dbReference>
<organism evidence="3">
    <name type="scientific">Curvibacter symbiont subsp. Hydra magnipapillata</name>
    <dbReference type="NCBI Taxonomy" id="667019"/>
    <lineage>
        <taxon>Bacteria</taxon>
        <taxon>Pseudomonadati</taxon>
        <taxon>Pseudomonadota</taxon>
        <taxon>Betaproteobacteria</taxon>
        <taxon>Burkholderiales</taxon>
        <taxon>Comamonadaceae</taxon>
        <taxon>Curvibacter</taxon>
    </lineage>
</organism>
<feature type="domain" description="Glycosyl transferase family 1" evidence="1">
    <location>
        <begin position="226"/>
        <end position="329"/>
    </location>
</feature>
<dbReference type="Pfam" id="PF00534">
    <property type="entry name" value="Glycos_transf_1"/>
    <property type="match status" value="1"/>
</dbReference>
<accession>C9YA84</accession>